<comment type="caution">
    <text evidence="2">The sequence shown here is derived from an EMBL/GenBank/DDBJ whole genome shotgun (WGS) entry which is preliminary data.</text>
</comment>
<dbReference type="KEGG" id="pchm:VFPPC_14909"/>
<gene>
    <name evidence="2" type="ORF">VFPPC_14909</name>
</gene>
<feature type="region of interest" description="Disordered" evidence="1">
    <location>
        <begin position="260"/>
        <end position="302"/>
    </location>
</feature>
<dbReference type="AlphaFoldDB" id="A0A179EYA2"/>
<reference evidence="2 3" key="1">
    <citation type="journal article" date="2016" name="PLoS Pathog.">
        <title>Biosynthesis of antibiotic leucinostatins in bio-control fungus Purpureocillium lilacinum and their inhibition on phytophthora revealed by genome mining.</title>
        <authorList>
            <person name="Wang G."/>
            <person name="Liu Z."/>
            <person name="Lin R."/>
            <person name="Li E."/>
            <person name="Mao Z."/>
            <person name="Ling J."/>
            <person name="Yang Y."/>
            <person name="Yin W.B."/>
            <person name="Xie B."/>
        </authorList>
    </citation>
    <scope>NUCLEOTIDE SEQUENCE [LARGE SCALE GENOMIC DNA]</scope>
    <source>
        <strain evidence="2">170</strain>
    </source>
</reference>
<feature type="compositionally biased region" description="Polar residues" evidence="1">
    <location>
        <begin position="356"/>
        <end position="367"/>
    </location>
</feature>
<feature type="compositionally biased region" description="Basic and acidic residues" evidence="1">
    <location>
        <begin position="339"/>
        <end position="350"/>
    </location>
</feature>
<accession>A0A179EYA2</accession>
<organism evidence="2 3">
    <name type="scientific">Pochonia chlamydosporia 170</name>
    <dbReference type="NCBI Taxonomy" id="1380566"/>
    <lineage>
        <taxon>Eukaryota</taxon>
        <taxon>Fungi</taxon>
        <taxon>Dikarya</taxon>
        <taxon>Ascomycota</taxon>
        <taxon>Pezizomycotina</taxon>
        <taxon>Sordariomycetes</taxon>
        <taxon>Hypocreomycetidae</taxon>
        <taxon>Hypocreales</taxon>
        <taxon>Clavicipitaceae</taxon>
        <taxon>Pochonia</taxon>
    </lineage>
</organism>
<name>A0A179EYA2_METCM</name>
<proteinExistence type="predicted"/>
<dbReference type="Proteomes" id="UP000078397">
    <property type="component" value="Unassembled WGS sequence"/>
</dbReference>
<dbReference type="EMBL" id="LSBJ02000015">
    <property type="protein sequence ID" value="OAQ57879.2"/>
    <property type="molecule type" value="Genomic_DNA"/>
</dbReference>
<protein>
    <submittedName>
        <fullName evidence="2">Uncharacterized protein</fullName>
    </submittedName>
</protein>
<feature type="region of interest" description="Disordered" evidence="1">
    <location>
        <begin position="339"/>
        <end position="375"/>
    </location>
</feature>
<dbReference type="RefSeq" id="XP_022283913.1">
    <property type="nucleotide sequence ID" value="XM_022428939.1"/>
</dbReference>
<evidence type="ECO:0000256" key="1">
    <source>
        <dbReference type="SAM" id="MobiDB-lite"/>
    </source>
</evidence>
<dbReference type="GeneID" id="28856671"/>
<evidence type="ECO:0000313" key="2">
    <source>
        <dbReference type="EMBL" id="OAQ57879.2"/>
    </source>
</evidence>
<feature type="region of interest" description="Disordered" evidence="1">
    <location>
        <begin position="49"/>
        <end position="79"/>
    </location>
</feature>
<evidence type="ECO:0000313" key="3">
    <source>
        <dbReference type="Proteomes" id="UP000078397"/>
    </source>
</evidence>
<sequence length="420" mass="45850">MFPLHTPDGNTDTGKVQYVNPNIAFIWPSDLLDDDDKVEEATNVNTPTTIVEDANGDGFAMSSCPSEESQTGKDETNGPVHSWVLHGIDDDGVETEKIFYPQFATKHGVLWRYFLATYANGAEKKVRLVQEPTSQLLIKTTPAARASTDRGSDKPDDELERWTIEAIYANGRRRRLYPDSIYDGTIPIRNWHMCIVQTNGDLKNQQIYPEICSPDDTLVRDSHQSYAILAESSGGLPVSDAGNIEKYGDVDEQTKISQRASIATTTGTKIRPSGGDDTPCDGGPSLKRKRTDDVSTPELNFERADHRGEVCINFHSHTTTGGAAERTDSDDNALLEKCSKVPDDGTDRSSDGISDAGQTKDTASQRGSGKGVLERVGSLDTAENATIGFIRQLKATYDTYTPLARVSQYSASAIVGSLYP</sequence>
<keyword evidence="3" id="KW-1185">Reference proteome</keyword>